<dbReference type="PANTHER" id="PTHR31170">
    <property type="entry name" value="BNAC04G53230D PROTEIN"/>
    <property type="match status" value="1"/>
</dbReference>
<evidence type="ECO:0000313" key="3">
    <source>
        <dbReference type="Proteomes" id="UP000197138"/>
    </source>
</evidence>
<dbReference type="PANTHER" id="PTHR31170:SF17">
    <property type="match status" value="1"/>
</dbReference>
<keyword evidence="1" id="KW-0472">Membrane</keyword>
<protein>
    <submittedName>
        <fullName evidence="2">Uncharacterized protein</fullName>
    </submittedName>
</protein>
<dbReference type="Proteomes" id="UP000197138">
    <property type="component" value="Unassembled WGS sequence"/>
</dbReference>
<keyword evidence="1" id="KW-1133">Transmembrane helix</keyword>
<evidence type="ECO:0000313" key="2">
    <source>
        <dbReference type="EMBL" id="OWM71447.1"/>
    </source>
</evidence>
<comment type="caution">
    <text evidence="2">The sequence shown here is derived from an EMBL/GenBank/DDBJ whole genome shotgun (WGS) entry which is preliminary data.</text>
</comment>
<dbReference type="InterPro" id="IPR004158">
    <property type="entry name" value="DUF247_pln"/>
</dbReference>
<keyword evidence="1" id="KW-0812">Transmembrane</keyword>
<dbReference type="EMBL" id="MTKT01004399">
    <property type="protein sequence ID" value="OWM71447.1"/>
    <property type="molecule type" value="Genomic_DNA"/>
</dbReference>
<feature type="transmembrane region" description="Helical" evidence="1">
    <location>
        <begin position="523"/>
        <end position="546"/>
    </location>
</feature>
<dbReference type="AlphaFoldDB" id="A0A218WF47"/>
<name>A0A218WF47_PUNGR</name>
<evidence type="ECO:0000256" key="1">
    <source>
        <dbReference type="SAM" id="Phobius"/>
    </source>
</evidence>
<gene>
    <name evidence="2" type="ORF">CDL15_Pgr005634</name>
</gene>
<dbReference type="Pfam" id="PF03140">
    <property type="entry name" value="DUF247"/>
    <property type="match status" value="1"/>
</dbReference>
<organism evidence="2 3">
    <name type="scientific">Punica granatum</name>
    <name type="common">Pomegranate</name>
    <dbReference type="NCBI Taxonomy" id="22663"/>
    <lineage>
        <taxon>Eukaryota</taxon>
        <taxon>Viridiplantae</taxon>
        <taxon>Streptophyta</taxon>
        <taxon>Embryophyta</taxon>
        <taxon>Tracheophyta</taxon>
        <taxon>Spermatophyta</taxon>
        <taxon>Magnoliopsida</taxon>
        <taxon>eudicotyledons</taxon>
        <taxon>Gunneridae</taxon>
        <taxon>Pentapetalae</taxon>
        <taxon>rosids</taxon>
        <taxon>malvids</taxon>
        <taxon>Myrtales</taxon>
        <taxon>Lythraceae</taxon>
        <taxon>Punica</taxon>
    </lineage>
</organism>
<proteinExistence type="predicted"/>
<sequence length="555" mass="63005">MLSSTPLSTVAWAFFTGPDLVKVINCLPRPGSSDAASTTTSTSCSVGYFMFLFGSNKMLPKAIIRIQEPLLPHPQPRRSSGSYRGRAEINRVECPEEQSVSKRRIYQLTVMAPGEHHAVDVEQLVSSMETTLSSQSFSMCPDSCIFPTPNILLRHSRKAYTPTAFSIGPLHHRKAYLKRTEKVKQKYLQNLVSRTGVALKDLIGTVAKIEADARKHYAEYIDFRPEELVKILVLDGCFLIEFIRKHSMKDSLAPENDDPVFTMSCMFQHLYHDLILLENQIPWIVLDHLFNLTRDPQNRQGTSNASSSINWNSPDDTSLLALVLEFFHHILPGDPKKLQVKTGQPKSRHILELLRDLLISNSNTNGPLKDENTWPPIPSATELETAGVTLRRSSSPGLDISFKNGVLEVSQITIQEVTEALFRNIISFEQCSQNCLPVFTSYAILLDNLINSPEDVDRLSKKEIVDNWLNPEDATKFFNELYHDAYVKDFYYPKLCYDVKRYYQMSWPSWRTSLVQNYFSTPWVVASTFAAIFLLVLTFLQTLYSVKGDPHKGPK</sequence>
<accession>A0A218WF47</accession>
<reference evidence="3" key="1">
    <citation type="journal article" date="2017" name="Plant J.">
        <title>The pomegranate (Punica granatum L.) genome and the genomics of punicalagin biosynthesis.</title>
        <authorList>
            <person name="Qin G."/>
            <person name="Xu C."/>
            <person name="Ming R."/>
            <person name="Tang H."/>
            <person name="Guyot R."/>
            <person name="Kramer E.M."/>
            <person name="Hu Y."/>
            <person name="Yi X."/>
            <person name="Qi Y."/>
            <person name="Xu X."/>
            <person name="Gao Z."/>
            <person name="Pan H."/>
            <person name="Jian J."/>
            <person name="Tian Y."/>
            <person name="Yue Z."/>
            <person name="Xu Y."/>
        </authorList>
    </citation>
    <scope>NUCLEOTIDE SEQUENCE [LARGE SCALE GENOMIC DNA]</scope>
    <source>
        <strain evidence="3">cv. Dabenzi</strain>
    </source>
</reference>